<evidence type="ECO:0000313" key="2">
    <source>
        <dbReference type="EMBL" id="EKD24852.1"/>
    </source>
</evidence>
<accession>K1XI82</accession>
<dbReference type="PROSITE" id="PS51462">
    <property type="entry name" value="NUDIX"/>
    <property type="match status" value="1"/>
</dbReference>
<dbReference type="Pfam" id="PF00293">
    <property type="entry name" value="NUDIX"/>
    <property type="match status" value="1"/>
</dbReference>
<dbReference type="SUPFAM" id="SSF52374">
    <property type="entry name" value="Nucleotidylyl transferase"/>
    <property type="match status" value="1"/>
</dbReference>
<dbReference type="SUPFAM" id="SSF55811">
    <property type="entry name" value="Nudix"/>
    <property type="match status" value="1"/>
</dbReference>
<dbReference type="AlphaFoldDB" id="K1XI82"/>
<dbReference type="Pfam" id="PF01467">
    <property type="entry name" value="CTP_transf_like"/>
    <property type="match status" value="1"/>
</dbReference>
<reference evidence="2" key="1">
    <citation type="journal article" date="2012" name="Science">
        <title>Fermentation, hydrogen, and sulfur metabolism in multiple uncultivated bacterial phyla.</title>
        <authorList>
            <person name="Wrighton K.C."/>
            <person name="Thomas B.C."/>
            <person name="Sharon I."/>
            <person name="Miller C.S."/>
            <person name="Castelle C.J."/>
            <person name="VerBerkmoes N.C."/>
            <person name="Wilkins M.J."/>
            <person name="Hettich R.L."/>
            <person name="Lipton M.S."/>
            <person name="Williams K.H."/>
            <person name="Long P.E."/>
            <person name="Banfield J.F."/>
        </authorList>
    </citation>
    <scope>NUCLEOTIDE SEQUENCE [LARGE SCALE GENOMIC DNA]</scope>
</reference>
<comment type="caution">
    <text evidence="2">The sequence shown here is derived from an EMBL/GenBank/DDBJ whole genome shotgun (WGS) entry which is preliminary data.</text>
</comment>
<gene>
    <name evidence="2" type="ORF">ACD_80C00146G0007</name>
</gene>
<dbReference type="Gene3D" id="3.90.79.10">
    <property type="entry name" value="Nucleoside Triphosphate Pyrophosphohydrolase"/>
    <property type="match status" value="1"/>
</dbReference>
<organism evidence="2">
    <name type="scientific">uncultured bacterium</name>
    <name type="common">gcode 4</name>
    <dbReference type="NCBI Taxonomy" id="1234023"/>
    <lineage>
        <taxon>Bacteria</taxon>
        <taxon>environmental samples</taxon>
    </lineage>
</organism>
<dbReference type="GO" id="GO:0003824">
    <property type="term" value="F:catalytic activity"/>
    <property type="evidence" value="ECO:0007669"/>
    <property type="project" value="InterPro"/>
</dbReference>
<dbReference type="PANTHER" id="PTHR43736:SF1">
    <property type="entry name" value="DIHYDRONEOPTERIN TRIPHOSPHATE DIPHOSPHATASE"/>
    <property type="match status" value="1"/>
</dbReference>
<dbReference type="InterPro" id="IPR000086">
    <property type="entry name" value="NUDIX_hydrolase_dom"/>
</dbReference>
<dbReference type="InterPro" id="IPR014729">
    <property type="entry name" value="Rossmann-like_a/b/a_fold"/>
</dbReference>
<protein>
    <recommendedName>
        <fullName evidence="1">Nudix hydrolase domain-containing protein</fullName>
    </recommendedName>
</protein>
<dbReference type="PANTHER" id="PTHR43736">
    <property type="entry name" value="ADP-RIBOSE PYROPHOSPHATASE"/>
    <property type="match status" value="1"/>
</dbReference>
<name>K1XI82_9BACT</name>
<dbReference type="InterPro" id="IPR015797">
    <property type="entry name" value="NUDIX_hydrolase-like_dom_sf"/>
</dbReference>
<dbReference type="NCBIfam" id="TIGR00125">
    <property type="entry name" value="cyt_tran_rel"/>
    <property type="match status" value="1"/>
</dbReference>
<dbReference type="Gene3D" id="3.40.50.620">
    <property type="entry name" value="HUPs"/>
    <property type="match status" value="1"/>
</dbReference>
<sequence>MTQKIGLFIWRFQPFHLGHIDAIKQAKEYGVTEFFIGIGSANKEHTAENPFTYEEREMMISKLLEAQKIKFTIYPIPDMESDEDRKNHIIKNLPKFDVIISGNPRTTSIFKKTEYPICAIKINKEIKSTTIRHLLYIGESEELKKLLPSQILAYLQGINAAKRLGTYFSNEDIWPKIVVDGIVVTKDKCIVIIERKHEPFGYALPGWFVNYGETTEQAIIREMREEIGAYVNIRRIVGVMSNPKRDQRGHIISIVYIADVVSGKLKAGDDAKSLKVVKLEDAKKMDLLFDHNEILEGITSVNYNEKIIFSTNV</sequence>
<evidence type="ECO:0000259" key="1">
    <source>
        <dbReference type="PROSITE" id="PS51462"/>
    </source>
</evidence>
<feature type="domain" description="Nudix hydrolase" evidence="1">
    <location>
        <begin position="174"/>
        <end position="302"/>
    </location>
</feature>
<dbReference type="InterPro" id="IPR004821">
    <property type="entry name" value="Cyt_trans-like"/>
</dbReference>
<dbReference type="CDD" id="cd18873">
    <property type="entry name" value="NUDIX_NadM_like"/>
    <property type="match status" value="1"/>
</dbReference>
<dbReference type="EMBL" id="AMFJ01036153">
    <property type="protein sequence ID" value="EKD24852.1"/>
    <property type="molecule type" value="Genomic_DNA"/>
</dbReference>
<proteinExistence type="predicted"/>